<accession>A0ABR2SPF2</accession>
<evidence type="ECO:0000313" key="2">
    <source>
        <dbReference type="Proteomes" id="UP001396334"/>
    </source>
</evidence>
<organism evidence="1 2">
    <name type="scientific">Hibiscus sabdariffa</name>
    <name type="common">roselle</name>
    <dbReference type="NCBI Taxonomy" id="183260"/>
    <lineage>
        <taxon>Eukaryota</taxon>
        <taxon>Viridiplantae</taxon>
        <taxon>Streptophyta</taxon>
        <taxon>Embryophyta</taxon>
        <taxon>Tracheophyta</taxon>
        <taxon>Spermatophyta</taxon>
        <taxon>Magnoliopsida</taxon>
        <taxon>eudicotyledons</taxon>
        <taxon>Gunneridae</taxon>
        <taxon>Pentapetalae</taxon>
        <taxon>rosids</taxon>
        <taxon>malvids</taxon>
        <taxon>Malvales</taxon>
        <taxon>Malvaceae</taxon>
        <taxon>Malvoideae</taxon>
        <taxon>Hibiscus</taxon>
    </lineage>
</organism>
<name>A0ABR2SPF2_9ROSI</name>
<gene>
    <name evidence="1" type="ORF">V6N11_039686</name>
</gene>
<sequence length="78" mass="8301">MKNVVILTAYGLSGGNTETVSVGAGRGGRCEVAFNDACGGTGKTGWRNMKNVVILTAYGLSRRKHRDRKRRGGAGRTM</sequence>
<evidence type="ECO:0000313" key="1">
    <source>
        <dbReference type="EMBL" id="KAK9026854.1"/>
    </source>
</evidence>
<proteinExistence type="predicted"/>
<dbReference type="Proteomes" id="UP001396334">
    <property type="component" value="Unassembled WGS sequence"/>
</dbReference>
<dbReference type="EMBL" id="JBBPBN010000013">
    <property type="protein sequence ID" value="KAK9026854.1"/>
    <property type="molecule type" value="Genomic_DNA"/>
</dbReference>
<comment type="caution">
    <text evidence="1">The sequence shown here is derived from an EMBL/GenBank/DDBJ whole genome shotgun (WGS) entry which is preliminary data.</text>
</comment>
<protein>
    <submittedName>
        <fullName evidence="1">Uncharacterized protein</fullName>
    </submittedName>
</protein>
<keyword evidence="2" id="KW-1185">Reference proteome</keyword>
<reference evidence="1 2" key="1">
    <citation type="journal article" date="2024" name="G3 (Bethesda)">
        <title>Genome assembly of Hibiscus sabdariffa L. provides insights into metabolisms of medicinal natural products.</title>
        <authorList>
            <person name="Kim T."/>
        </authorList>
    </citation>
    <scope>NUCLEOTIDE SEQUENCE [LARGE SCALE GENOMIC DNA]</scope>
    <source>
        <strain evidence="1">TK-2024</strain>
        <tissue evidence="1">Old leaves</tissue>
    </source>
</reference>